<dbReference type="CDD" id="cd17534">
    <property type="entry name" value="REC_DC-like"/>
    <property type="match status" value="1"/>
</dbReference>
<dbReference type="PROSITE" id="PS50930">
    <property type="entry name" value="HTH_LYTTR"/>
    <property type="match status" value="1"/>
</dbReference>
<sequence>MITPIPKVKILIVEDEILLAQDISNRLTAIEYEVIGTAPTAIKALKLIAENPDVDIILIDIILKGNLDGIELAGLINAKYNIPFIFLTSHSDNQLIERAKGVYPYAYILKPFNDKQVSTAIELALLNFSKKTPEKELLKSRNFNAPDNQVLQIKDSIFLKKDHHFERVPFKDIYFLKADSNYCTVHAKSGRFMYSMVLKKIEAELPSNQFLRTHRSYVVNIDLVNGFEGNMLFLGEKKIPVSKAHRKDVFKLFHTI</sequence>
<dbReference type="PROSITE" id="PS50110">
    <property type="entry name" value="RESPONSE_REGULATORY"/>
    <property type="match status" value="1"/>
</dbReference>
<evidence type="ECO:0000259" key="2">
    <source>
        <dbReference type="PROSITE" id="PS50110"/>
    </source>
</evidence>
<dbReference type="SMART" id="SM00448">
    <property type="entry name" value="REC"/>
    <property type="match status" value="1"/>
</dbReference>
<dbReference type="InterPro" id="IPR007492">
    <property type="entry name" value="LytTR_DNA-bd_dom"/>
</dbReference>
<dbReference type="GO" id="GO:0000156">
    <property type="term" value="F:phosphorelay response regulator activity"/>
    <property type="evidence" value="ECO:0007669"/>
    <property type="project" value="InterPro"/>
</dbReference>
<dbReference type="Pfam" id="PF00072">
    <property type="entry name" value="Response_reg"/>
    <property type="match status" value="1"/>
</dbReference>
<gene>
    <name evidence="4" type="ORF">AWE51_17555</name>
</gene>
<dbReference type="PANTHER" id="PTHR37299">
    <property type="entry name" value="TRANSCRIPTIONAL REGULATOR-RELATED"/>
    <property type="match status" value="1"/>
</dbReference>
<feature type="domain" description="Response regulatory" evidence="2">
    <location>
        <begin position="9"/>
        <end position="125"/>
    </location>
</feature>
<dbReference type="EMBL" id="LQRT01000058">
    <property type="protein sequence ID" value="KZS38362.1"/>
    <property type="molecule type" value="Genomic_DNA"/>
</dbReference>
<keyword evidence="1" id="KW-0597">Phosphoprotein</keyword>
<comment type="caution">
    <text evidence="4">The sequence shown here is derived from an EMBL/GenBank/DDBJ whole genome shotgun (WGS) entry which is preliminary data.</text>
</comment>
<feature type="domain" description="HTH LytTR-type" evidence="3">
    <location>
        <begin position="157"/>
        <end position="255"/>
    </location>
</feature>
<feature type="modified residue" description="4-aspartylphosphate" evidence="1">
    <location>
        <position position="60"/>
    </location>
</feature>
<keyword evidence="5" id="KW-1185">Reference proteome</keyword>
<organism evidence="4 5">
    <name type="scientific">Aquimarina aggregata</name>
    <dbReference type="NCBI Taxonomy" id="1642818"/>
    <lineage>
        <taxon>Bacteria</taxon>
        <taxon>Pseudomonadati</taxon>
        <taxon>Bacteroidota</taxon>
        <taxon>Flavobacteriia</taxon>
        <taxon>Flavobacteriales</taxon>
        <taxon>Flavobacteriaceae</taxon>
        <taxon>Aquimarina</taxon>
    </lineage>
</organism>
<dbReference type="InterPro" id="IPR001789">
    <property type="entry name" value="Sig_transdc_resp-reg_receiver"/>
</dbReference>
<evidence type="ECO:0000313" key="5">
    <source>
        <dbReference type="Proteomes" id="UP000076715"/>
    </source>
</evidence>
<dbReference type="SMART" id="SM00850">
    <property type="entry name" value="LytTR"/>
    <property type="match status" value="1"/>
</dbReference>
<dbReference type="AlphaFoldDB" id="A0A162X174"/>
<dbReference type="SUPFAM" id="SSF52172">
    <property type="entry name" value="CheY-like"/>
    <property type="match status" value="1"/>
</dbReference>
<accession>A0A162X174</accession>
<proteinExistence type="predicted"/>
<dbReference type="STRING" id="1642818.AWE51_17555"/>
<dbReference type="InterPro" id="IPR046947">
    <property type="entry name" value="LytR-like"/>
</dbReference>
<dbReference type="Proteomes" id="UP000076715">
    <property type="component" value="Unassembled WGS sequence"/>
</dbReference>
<evidence type="ECO:0000256" key="1">
    <source>
        <dbReference type="PROSITE-ProRule" id="PRU00169"/>
    </source>
</evidence>
<dbReference type="Gene3D" id="3.40.50.2300">
    <property type="match status" value="1"/>
</dbReference>
<dbReference type="Gene3D" id="2.40.50.1020">
    <property type="entry name" value="LytTr DNA-binding domain"/>
    <property type="match status" value="1"/>
</dbReference>
<dbReference type="OrthoDB" id="2962330at2"/>
<protein>
    <submittedName>
        <fullName evidence="4">Two-component system response regulator</fullName>
    </submittedName>
</protein>
<evidence type="ECO:0000259" key="3">
    <source>
        <dbReference type="PROSITE" id="PS50930"/>
    </source>
</evidence>
<name>A0A162X174_9FLAO</name>
<dbReference type="PANTHER" id="PTHR37299:SF1">
    <property type="entry name" value="STAGE 0 SPORULATION PROTEIN A HOMOLOG"/>
    <property type="match status" value="1"/>
</dbReference>
<dbReference type="GO" id="GO:0003677">
    <property type="term" value="F:DNA binding"/>
    <property type="evidence" value="ECO:0007669"/>
    <property type="project" value="InterPro"/>
</dbReference>
<evidence type="ECO:0000313" key="4">
    <source>
        <dbReference type="EMBL" id="KZS38362.1"/>
    </source>
</evidence>
<dbReference type="RefSeq" id="WP_066319308.1">
    <property type="nucleotide sequence ID" value="NZ_LQRT01000058.1"/>
</dbReference>
<dbReference type="Pfam" id="PF04397">
    <property type="entry name" value="LytTR"/>
    <property type="match status" value="1"/>
</dbReference>
<dbReference type="InterPro" id="IPR011006">
    <property type="entry name" value="CheY-like_superfamily"/>
</dbReference>
<reference evidence="4 5" key="1">
    <citation type="submission" date="2016-01" db="EMBL/GenBank/DDBJ databases">
        <title>The draft genome sequence of Aquimarina sp. RZW4-3-2.</title>
        <authorList>
            <person name="Wang Y."/>
        </authorList>
    </citation>
    <scope>NUCLEOTIDE SEQUENCE [LARGE SCALE GENOMIC DNA]</scope>
    <source>
        <strain evidence="4 5">RZW4-3-2</strain>
    </source>
</reference>